<feature type="transmembrane region" description="Helical" evidence="6">
    <location>
        <begin position="22"/>
        <end position="55"/>
    </location>
</feature>
<evidence type="ECO:0000256" key="1">
    <source>
        <dbReference type="ARBA" id="ARBA00004651"/>
    </source>
</evidence>
<sequence length="259" mass="28932">MLLMDYYAYNNKLSYVHPGEKFIFFAGTLTVCFALNTAITCLAITLLMSLAVVVLSGVPWRFYLKLMLIPGLFLIVGVITVAISIIPESGNFIWATRLGYYTIGVTNQSLDNAVDLLLRSLGAVSCLYFLSLTTPLTDIVLIMKRLRVPLLVVELITLIYRFIFILLDMAGKIYIAQSSRLGYKTAPTGFNSLSRLLLSMFIKSYRHSQAIYDSLASRCYNGDLHFFTEQRHWSWRNIGLIIVIDGALVVCSLNAGGLA</sequence>
<evidence type="ECO:0000256" key="2">
    <source>
        <dbReference type="ARBA" id="ARBA00022475"/>
    </source>
</evidence>
<feature type="transmembrane region" description="Helical" evidence="6">
    <location>
        <begin position="148"/>
        <end position="167"/>
    </location>
</feature>
<accession>A0A1I2Q9B5</accession>
<evidence type="ECO:0000256" key="6">
    <source>
        <dbReference type="SAM" id="Phobius"/>
    </source>
</evidence>
<feature type="transmembrane region" description="Helical" evidence="6">
    <location>
        <begin position="62"/>
        <end position="86"/>
    </location>
</feature>
<dbReference type="InterPro" id="IPR003339">
    <property type="entry name" value="ABC/ECF_trnsptr_transmembrane"/>
</dbReference>
<dbReference type="PANTHER" id="PTHR43723">
    <property type="entry name" value="COBALT TRANSPORT PROTEIN CBIQ"/>
    <property type="match status" value="1"/>
</dbReference>
<dbReference type="NCBIfam" id="TIGR02454">
    <property type="entry name" value="ECF_T_CbiQ"/>
    <property type="match status" value="1"/>
</dbReference>
<keyword evidence="2" id="KW-1003">Cell membrane</keyword>
<keyword evidence="3 6" id="KW-0812">Transmembrane</keyword>
<keyword evidence="5 6" id="KW-0472">Membrane</keyword>
<feature type="transmembrane region" description="Helical" evidence="6">
    <location>
        <begin position="116"/>
        <end position="136"/>
    </location>
</feature>
<proteinExistence type="predicted"/>
<comment type="subcellular location">
    <subcellularLocation>
        <location evidence="1">Cell membrane</location>
        <topology evidence="1">Multi-pass membrane protein</topology>
    </subcellularLocation>
</comment>
<evidence type="ECO:0000256" key="4">
    <source>
        <dbReference type="ARBA" id="ARBA00022989"/>
    </source>
</evidence>
<dbReference type="AlphaFoldDB" id="A0A1I2Q9B5"/>
<dbReference type="OrthoDB" id="9815246at2"/>
<dbReference type="STRING" id="341036.SAMN05660649_01106"/>
<dbReference type="EMBL" id="FOOX01000003">
    <property type="protein sequence ID" value="SFG24243.1"/>
    <property type="molecule type" value="Genomic_DNA"/>
</dbReference>
<dbReference type="GO" id="GO:0043190">
    <property type="term" value="C:ATP-binding cassette (ABC) transporter complex"/>
    <property type="evidence" value="ECO:0007669"/>
    <property type="project" value="InterPro"/>
</dbReference>
<evidence type="ECO:0000256" key="3">
    <source>
        <dbReference type="ARBA" id="ARBA00022692"/>
    </source>
</evidence>
<evidence type="ECO:0000313" key="8">
    <source>
        <dbReference type="Proteomes" id="UP000199337"/>
    </source>
</evidence>
<dbReference type="InterPro" id="IPR012809">
    <property type="entry name" value="ECF_CbiQ"/>
</dbReference>
<reference evidence="8" key="1">
    <citation type="submission" date="2016-10" db="EMBL/GenBank/DDBJ databases">
        <authorList>
            <person name="Varghese N."/>
            <person name="Submissions S."/>
        </authorList>
    </citation>
    <scope>NUCLEOTIDE SEQUENCE [LARGE SCALE GENOMIC DNA]</scope>
    <source>
        <strain evidence="8">DSM 17038</strain>
    </source>
</reference>
<organism evidence="7 8">
    <name type="scientific">Desulfotruncus arcticus DSM 17038</name>
    <dbReference type="NCBI Taxonomy" id="1121424"/>
    <lineage>
        <taxon>Bacteria</taxon>
        <taxon>Bacillati</taxon>
        <taxon>Bacillota</taxon>
        <taxon>Clostridia</taxon>
        <taxon>Eubacteriales</taxon>
        <taxon>Desulfallaceae</taxon>
        <taxon>Desulfotruncus</taxon>
    </lineage>
</organism>
<dbReference type="Proteomes" id="UP000199337">
    <property type="component" value="Unassembled WGS sequence"/>
</dbReference>
<dbReference type="GO" id="GO:0006824">
    <property type="term" value="P:cobalt ion transport"/>
    <property type="evidence" value="ECO:0007669"/>
    <property type="project" value="InterPro"/>
</dbReference>
<evidence type="ECO:0000256" key="5">
    <source>
        <dbReference type="ARBA" id="ARBA00023136"/>
    </source>
</evidence>
<dbReference type="PANTHER" id="PTHR43723:SF1">
    <property type="entry name" value="COBALT TRANSPORT PROTEIN CBIQ"/>
    <property type="match status" value="1"/>
</dbReference>
<evidence type="ECO:0000313" key="7">
    <source>
        <dbReference type="EMBL" id="SFG24243.1"/>
    </source>
</evidence>
<keyword evidence="4 6" id="KW-1133">Transmembrane helix</keyword>
<gene>
    <name evidence="7" type="ORF">SAMN05660649_01106</name>
</gene>
<dbReference type="InterPro" id="IPR052770">
    <property type="entry name" value="Cobalt_transport_CbiQ"/>
</dbReference>
<protein>
    <submittedName>
        <fullName evidence="7">Cobalt/nickel transport system permease protein</fullName>
    </submittedName>
</protein>
<dbReference type="Pfam" id="PF02361">
    <property type="entry name" value="CbiQ"/>
    <property type="match status" value="1"/>
</dbReference>
<dbReference type="CDD" id="cd16914">
    <property type="entry name" value="EcfT"/>
    <property type="match status" value="1"/>
</dbReference>
<keyword evidence="8" id="KW-1185">Reference proteome</keyword>
<name>A0A1I2Q9B5_9FIRM</name>
<dbReference type="RefSeq" id="WP_092469508.1">
    <property type="nucleotide sequence ID" value="NZ_FOOX01000003.1"/>
</dbReference>